<dbReference type="Proteomes" id="UP000294003">
    <property type="component" value="Unassembled WGS sequence"/>
</dbReference>
<gene>
    <name evidence="3" type="ORF">DL762_010484</name>
</gene>
<feature type="signal peptide" evidence="1">
    <location>
        <begin position="1"/>
        <end position="32"/>
    </location>
</feature>
<accession>A0ABY0GTU1</accession>
<dbReference type="SUPFAM" id="SSF52266">
    <property type="entry name" value="SGNH hydrolase"/>
    <property type="match status" value="1"/>
</dbReference>
<evidence type="ECO:0000259" key="2">
    <source>
        <dbReference type="Pfam" id="PF13472"/>
    </source>
</evidence>
<protein>
    <recommendedName>
        <fullName evidence="2">SGNH hydrolase-type esterase domain-containing protein</fullName>
    </recommendedName>
</protein>
<dbReference type="Pfam" id="PF13472">
    <property type="entry name" value="Lipase_GDSL_2"/>
    <property type="match status" value="1"/>
</dbReference>
<name>A0ABY0GTU1_9PEZI</name>
<keyword evidence="1" id="KW-0732">Signal</keyword>
<dbReference type="InterPro" id="IPR036514">
    <property type="entry name" value="SGNH_hydro_sf"/>
</dbReference>
<dbReference type="InterPro" id="IPR053140">
    <property type="entry name" value="GDSL_Rv0518-like"/>
</dbReference>
<dbReference type="PANTHER" id="PTHR43784:SF2">
    <property type="entry name" value="GDSL-LIKE LIPASE_ACYLHYDROLASE, PUTATIVE (AFU_ORTHOLOGUE AFUA_2G00820)-RELATED"/>
    <property type="match status" value="1"/>
</dbReference>
<evidence type="ECO:0000313" key="3">
    <source>
        <dbReference type="EMBL" id="RYO74300.1"/>
    </source>
</evidence>
<comment type="caution">
    <text evidence="3">The sequence shown here is derived from an EMBL/GenBank/DDBJ whole genome shotgun (WGS) entry which is preliminary data.</text>
</comment>
<feature type="domain" description="SGNH hydrolase-type esterase" evidence="2">
    <location>
        <begin position="233"/>
        <end position="427"/>
    </location>
</feature>
<sequence length="466" mass="49595">MSVLSFIPELRRFSFSISALVIWLALSPYTSAVSAGSSGKRAGNETGNFHWVATWTSMPQLVEPHNLPPEPFTSTSVFQDATLRQTLHMSIGTDRIRLQISNTFGGSELPITAASIALPTGGQAGVGDIDTETLMGLTFNGSPSVTVPMGEVVYTDPIDFKVSPRSMITVNLYFEVGQSGTSVTGHPGSRTTSWMQQGNYLNESSITEASVVHWYFLSAVEAWAPQTTSALVILGDSITDGRGSDNNANNRWPDLLLAKMQENGLTDIAVCNQAAGGNAVLTGGLGPPLMQRYQRDLLETAGVKYALIFEGVNDIGVASTDPATQEQIGNGLISAFKTIASDAKAAGLRVFAATTMPFSGEGQAYSDPTREQTRQMVNQWILGGGEGSFDAVIDFASIVADASDPTVLAAEYDGGDHLHPNVAGYQAIADAFPLNIFETDNATVPPKCRRKKIRGFLPSEGIKTTA</sequence>
<dbReference type="CDD" id="cd01830">
    <property type="entry name" value="XynE_like"/>
    <property type="match status" value="1"/>
</dbReference>
<dbReference type="PANTHER" id="PTHR43784">
    <property type="entry name" value="GDSL-LIKE LIPASE/ACYLHYDROLASE, PUTATIVE (AFU_ORTHOLOGUE AFUA_2G00820)-RELATED"/>
    <property type="match status" value="1"/>
</dbReference>
<dbReference type="Gene3D" id="3.40.50.1110">
    <property type="entry name" value="SGNH hydrolase"/>
    <property type="match status" value="1"/>
</dbReference>
<dbReference type="InterPro" id="IPR013830">
    <property type="entry name" value="SGNH_hydro"/>
</dbReference>
<keyword evidence="4" id="KW-1185">Reference proteome</keyword>
<feature type="chain" id="PRO_5046681227" description="SGNH hydrolase-type esterase domain-containing protein" evidence="1">
    <location>
        <begin position="33"/>
        <end position="466"/>
    </location>
</feature>
<evidence type="ECO:0000313" key="4">
    <source>
        <dbReference type="Proteomes" id="UP000294003"/>
    </source>
</evidence>
<dbReference type="EMBL" id="QJNS01000729">
    <property type="protein sequence ID" value="RYO74300.1"/>
    <property type="molecule type" value="Genomic_DNA"/>
</dbReference>
<proteinExistence type="predicted"/>
<evidence type="ECO:0000256" key="1">
    <source>
        <dbReference type="SAM" id="SignalP"/>
    </source>
</evidence>
<organism evidence="3 4">
    <name type="scientific">Monosporascus cannonballus</name>
    <dbReference type="NCBI Taxonomy" id="155416"/>
    <lineage>
        <taxon>Eukaryota</taxon>
        <taxon>Fungi</taxon>
        <taxon>Dikarya</taxon>
        <taxon>Ascomycota</taxon>
        <taxon>Pezizomycotina</taxon>
        <taxon>Sordariomycetes</taxon>
        <taxon>Xylariomycetidae</taxon>
        <taxon>Xylariales</taxon>
        <taxon>Xylariales incertae sedis</taxon>
        <taxon>Monosporascus</taxon>
    </lineage>
</organism>
<reference evidence="3 4" key="1">
    <citation type="submission" date="2018-06" db="EMBL/GenBank/DDBJ databases">
        <title>Complete Genomes of Monosporascus.</title>
        <authorList>
            <person name="Robinson A.J."/>
            <person name="Natvig D.O."/>
        </authorList>
    </citation>
    <scope>NUCLEOTIDE SEQUENCE [LARGE SCALE GENOMIC DNA]</scope>
    <source>
        <strain evidence="3 4">CBS 609.92</strain>
    </source>
</reference>